<organism evidence="1">
    <name type="scientific">bioreactor metagenome</name>
    <dbReference type="NCBI Taxonomy" id="1076179"/>
    <lineage>
        <taxon>unclassified sequences</taxon>
        <taxon>metagenomes</taxon>
        <taxon>ecological metagenomes</taxon>
    </lineage>
</organism>
<protein>
    <submittedName>
        <fullName evidence="1">Uncharacterized protein</fullName>
    </submittedName>
</protein>
<evidence type="ECO:0000313" key="1">
    <source>
        <dbReference type="EMBL" id="MPM33985.1"/>
    </source>
</evidence>
<sequence>MENGDPAANAGLEEVGNAVFPGQLQKLTAVFRHQLFIGGYNAFMSRERTPCEFPRHACASDGLDDHRNLRIVFNDGKILDEFIRKGTSREITHIQNVLEFHE</sequence>
<comment type="caution">
    <text evidence="1">The sequence shown here is derived from an EMBL/GenBank/DDBJ whole genome shotgun (WGS) entry which is preliminary data.</text>
</comment>
<reference evidence="1" key="1">
    <citation type="submission" date="2019-08" db="EMBL/GenBank/DDBJ databases">
        <authorList>
            <person name="Kucharzyk K."/>
            <person name="Murdoch R.W."/>
            <person name="Higgins S."/>
            <person name="Loffler F."/>
        </authorList>
    </citation>
    <scope>NUCLEOTIDE SEQUENCE</scope>
</reference>
<dbReference type="AlphaFoldDB" id="A0A644YZC8"/>
<proteinExistence type="predicted"/>
<dbReference type="EMBL" id="VSSQ01006828">
    <property type="protein sequence ID" value="MPM33985.1"/>
    <property type="molecule type" value="Genomic_DNA"/>
</dbReference>
<gene>
    <name evidence="1" type="ORF">SDC9_80566</name>
</gene>
<accession>A0A644YZC8</accession>
<name>A0A644YZC8_9ZZZZ</name>